<name>A0A398B8D6_9BACI</name>
<evidence type="ECO:0000313" key="1">
    <source>
        <dbReference type="EMBL" id="RID85098.1"/>
    </source>
</evidence>
<keyword evidence="2" id="KW-1185">Reference proteome</keyword>
<reference evidence="1 2" key="1">
    <citation type="submission" date="2018-08" db="EMBL/GenBank/DDBJ databases">
        <title>Bacillus jemisoniae sp. nov., Bacillus chryseoplanitiae sp. nov., Bacillus resnikiae sp. nov., and Bacillus frankliniae sp. nov., isolated from Viking spacecraft and associated surfaces.</title>
        <authorList>
            <person name="Seuylemezian A."/>
            <person name="Vaishampayan P."/>
        </authorList>
    </citation>
    <scope>NUCLEOTIDE SEQUENCE [LARGE SCALE GENOMIC DNA]</scope>
    <source>
        <strain evidence="1 2">MA001</strain>
    </source>
</reference>
<dbReference type="RefSeq" id="WP_119117512.1">
    <property type="nucleotide sequence ID" value="NZ_QWVS01000021.1"/>
</dbReference>
<gene>
    <name evidence="1" type="ORF">D1953_12410</name>
</gene>
<dbReference type="EMBL" id="QWVS01000021">
    <property type="protein sequence ID" value="RID85098.1"/>
    <property type="molecule type" value="Genomic_DNA"/>
</dbReference>
<comment type="caution">
    <text evidence="1">The sequence shown here is derived from an EMBL/GenBank/DDBJ whole genome shotgun (WGS) entry which is preliminary data.</text>
</comment>
<protein>
    <submittedName>
        <fullName evidence="1">YhfH family protein</fullName>
    </submittedName>
</protein>
<evidence type="ECO:0000313" key="2">
    <source>
        <dbReference type="Proteomes" id="UP000266016"/>
    </source>
</evidence>
<dbReference type="AlphaFoldDB" id="A0A398B8D6"/>
<sequence length="45" mass="5149">MQGKQSVEVFKSKTTKYCPECGEGMKVHSLDHLMECDRCLSKRAE</sequence>
<accession>A0A398B8D6</accession>
<organism evidence="1 2">
    <name type="scientific">Peribacillus asahii</name>
    <dbReference type="NCBI Taxonomy" id="228899"/>
    <lineage>
        <taxon>Bacteria</taxon>
        <taxon>Bacillati</taxon>
        <taxon>Bacillota</taxon>
        <taxon>Bacilli</taxon>
        <taxon>Bacillales</taxon>
        <taxon>Bacillaceae</taxon>
        <taxon>Peribacillus</taxon>
    </lineage>
</organism>
<dbReference type="Proteomes" id="UP000266016">
    <property type="component" value="Unassembled WGS sequence"/>
</dbReference>
<proteinExistence type="predicted"/>